<sequence>MRTAFFCRAVDASLSRKCAFTNHDARRCPIIKTPTHACECQQTNCTTCSRECSKCGNKGHTEVSVKAPISEKGPPTFACPVLDVDELTAHVRVLMNKLPLTAVQQKNLRTSAKRRLSANRSSGNSSGTQFATHGSQAHLWGWPTAVPTAALTTASTAPATLARPRPAPPPHPPPSPQSPPPPAPSATSPQAAAALAAVGRRRPRRPRTGGLLVASDVGRRRSLSRRRPQPPLLSSSPPQPPAAAGPSPAAPATVVRHCRCPRSAAPLPLPQPPPSAPPAAPANTACCRHAFRRRRPRPRRHRPPAPPQPAPPSGAGLPTAAPPPPPPPLLPPLPPTTAAATGPADHGFGRVPSPPLPQSPP</sequence>
<feature type="compositionally biased region" description="Basic residues" evidence="1">
    <location>
        <begin position="289"/>
        <end position="303"/>
    </location>
</feature>
<reference evidence="2 3" key="1">
    <citation type="submission" date="2017-03" db="EMBL/GenBank/DDBJ databases">
        <title>WGS assembly of Porphyra umbilicalis.</title>
        <authorList>
            <person name="Brawley S.H."/>
            <person name="Blouin N.A."/>
            <person name="Ficko-Blean E."/>
            <person name="Wheeler G.L."/>
            <person name="Lohr M."/>
            <person name="Goodson H.V."/>
            <person name="Jenkins J.W."/>
            <person name="Blaby-Haas C.E."/>
            <person name="Helliwell K.E."/>
            <person name="Chan C."/>
            <person name="Marriage T."/>
            <person name="Bhattacharya D."/>
            <person name="Klein A.S."/>
            <person name="Badis Y."/>
            <person name="Brodie J."/>
            <person name="Cao Y."/>
            <person name="Collen J."/>
            <person name="Dittami S.M."/>
            <person name="Gachon C.M."/>
            <person name="Green B.R."/>
            <person name="Karpowicz S."/>
            <person name="Kim J.W."/>
            <person name="Kudahl U."/>
            <person name="Lin S."/>
            <person name="Michel G."/>
            <person name="Mittag M."/>
            <person name="Olson B.J."/>
            <person name="Pangilinan J."/>
            <person name="Peng Y."/>
            <person name="Qiu H."/>
            <person name="Shu S."/>
            <person name="Singer J.T."/>
            <person name="Smith A.G."/>
            <person name="Sprecher B.N."/>
            <person name="Wagner V."/>
            <person name="Wang W."/>
            <person name="Wang Z.-Y."/>
            <person name="Yan J."/>
            <person name="Yarish C."/>
            <person name="Zoeuner-Riek S."/>
            <person name="Zhuang Y."/>
            <person name="Zou Y."/>
            <person name="Lindquist E.A."/>
            <person name="Grimwood J."/>
            <person name="Barry K."/>
            <person name="Rokhsar D.S."/>
            <person name="Schmutz J."/>
            <person name="Stiller J.W."/>
            <person name="Grossman A.R."/>
            <person name="Prochnik S.E."/>
        </authorList>
    </citation>
    <scope>NUCLEOTIDE SEQUENCE [LARGE SCALE GENOMIC DNA]</scope>
    <source>
        <strain evidence="2">4086291</strain>
    </source>
</reference>
<evidence type="ECO:0000256" key="1">
    <source>
        <dbReference type="SAM" id="MobiDB-lite"/>
    </source>
</evidence>
<feature type="compositionally biased region" description="Pro residues" evidence="1">
    <location>
        <begin position="320"/>
        <end position="335"/>
    </location>
</feature>
<feature type="region of interest" description="Disordered" evidence="1">
    <location>
        <begin position="109"/>
        <end position="132"/>
    </location>
</feature>
<feature type="compositionally biased region" description="Pro residues" evidence="1">
    <location>
        <begin position="267"/>
        <end position="280"/>
    </location>
</feature>
<organism evidence="2 3">
    <name type="scientific">Porphyra umbilicalis</name>
    <name type="common">Purple laver</name>
    <name type="synonym">Red alga</name>
    <dbReference type="NCBI Taxonomy" id="2786"/>
    <lineage>
        <taxon>Eukaryota</taxon>
        <taxon>Rhodophyta</taxon>
        <taxon>Bangiophyceae</taxon>
        <taxon>Bangiales</taxon>
        <taxon>Bangiaceae</taxon>
        <taxon>Porphyra</taxon>
    </lineage>
</organism>
<evidence type="ECO:0000313" key="3">
    <source>
        <dbReference type="Proteomes" id="UP000218209"/>
    </source>
</evidence>
<dbReference type="AlphaFoldDB" id="A0A1X6P6W4"/>
<keyword evidence="3" id="KW-1185">Reference proteome</keyword>
<feature type="compositionally biased region" description="Polar residues" evidence="1">
    <location>
        <begin position="118"/>
        <end position="132"/>
    </location>
</feature>
<evidence type="ECO:0000313" key="2">
    <source>
        <dbReference type="EMBL" id="OSX76598.1"/>
    </source>
</evidence>
<proteinExistence type="predicted"/>
<accession>A0A1X6P6W4</accession>
<feature type="compositionally biased region" description="Low complexity" evidence="1">
    <location>
        <begin position="185"/>
        <end position="198"/>
    </location>
</feature>
<dbReference type="EMBL" id="KV918861">
    <property type="protein sequence ID" value="OSX76598.1"/>
    <property type="molecule type" value="Genomic_DNA"/>
</dbReference>
<dbReference type="Proteomes" id="UP000218209">
    <property type="component" value="Unassembled WGS sequence"/>
</dbReference>
<protein>
    <submittedName>
        <fullName evidence="2">Uncharacterized protein</fullName>
    </submittedName>
</protein>
<feature type="region of interest" description="Disordered" evidence="1">
    <location>
        <begin position="157"/>
        <end position="361"/>
    </location>
</feature>
<gene>
    <name evidence="2" type="ORF">BU14_0184s0025</name>
</gene>
<feature type="compositionally biased region" description="Pro residues" evidence="1">
    <location>
        <begin position="165"/>
        <end position="184"/>
    </location>
</feature>
<name>A0A1X6P6W4_PORUM</name>
<feature type="compositionally biased region" description="Pro residues" evidence="1">
    <location>
        <begin position="352"/>
        <end position="361"/>
    </location>
</feature>
<dbReference type="PRINTS" id="PR01217">
    <property type="entry name" value="PRICHEXTENSN"/>
</dbReference>